<name>A0ABP0IHU7_9DINO</name>
<accession>A0ABP0IHU7</accession>
<dbReference type="EMBL" id="CAXAMN010002811">
    <property type="protein sequence ID" value="CAK9001436.1"/>
    <property type="molecule type" value="Genomic_DNA"/>
</dbReference>
<evidence type="ECO:0000313" key="1">
    <source>
        <dbReference type="EMBL" id="CAK9001436.1"/>
    </source>
</evidence>
<comment type="caution">
    <text evidence="1">The sequence shown here is derived from an EMBL/GenBank/DDBJ whole genome shotgun (WGS) entry which is preliminary data.</text>
</comment>
<organism evidence="1 2">
    <name type="scientific">Durusdinium trenchii</name>
    <dbReference type="NCBI Taxonomy" id="1381693"/>
    <lineage>
        <taxon>Eukaryota</taxon>
        <taxon>Sar</taxon>
        <taxon>Alveolata</taxon>
        <taxon>Dinophyceae</taxon>
        <taxon>Suessiales</taxon>
        <taxon>Symbiodiniaceae</taxon>
        <taxon>Durusdinium</taxon>
    </lineage>
</organism>
<proteinExistence type="predicted"/>
<evidence type="ECO:0000313" key="2">
    <source>
        <dbReference type="Proteomes" id="UP001642484"/>
    </source>
</evidence>
<reference evidence="1 2" key="1">
    <citation type="submission" date="2024-02" db="EMBL/GenBank/DDBJ databases">
        <authorList>
            <person name="Chen Y."/>
            <person name="Shah S."/>
            <person name="Dougan E. K."/>
            <person name="Thang M."/>
            <person name="Chan C."/>
        </authorList>
    </citation>
    <scope>NUCLEOTIDE SEQUENCE [LARGE SCALE GENOMIC DNA]</scope>
</reference>
<gene>
    <name evidence="1" type="ORF">CCMP2556_LOCUS6468</name>
</gene>
<keyword evidence="2" id="KW-1185">Reference proteome</keyword>
<protein>
    <submittedName>
        <fullName evidence="1">Uncharacterized protein</fullName>
    </submittedName>
</protein>
<dbReference type="Proteomes" id="UP001642484">
    <property type="component" value="Unassembled WGS sequence"/>
</dbReference>
<sequence length="101" mass="11648">MFLQLRFWTLALNSKHLRSGHGALSADYVRGVQYSATQRLSHIYTIFRSELRESNVELGFSKSKHQEFCHEATTLALQISCMGHPNNAWSLQVWQIIDLIN</sequence>